<evidence type="ECO:0000256" key="2">
    <source>
        <dbReference type="SAM" id="SignalP"/>
    </source>
</evidence>
<dbReference type="EMBL" id="JBHRVD010000001">
    <property type="protein sequence ID" value="MFC3323539.1"/>
    <property type="molecule type" value="Genomic_DNA"/>
</dbReference>
<comment type="caution">
    <text evidence="3">The sequence shown here is derived from an EMBL/GenBank/DDBJ whole genome shotgun (WGS) entry which is preliminary data.</text>
</comment>
<feature type="signal peptide" evidence="2">
    <location>
        <begin position="1"/>
        <end position="20"/>
    </location>
</feature>
<dbReference type="RefSeq" id="WP_378980165.1">
    <property type="nucleotide sequence ID" value="NZ_JBHRVD010000001.1"/>
</dbReference>
<evidence type="ECO:0000256" key="1">
    <source>
        <dbReference type="SAM" id="MobiDB-lite"/>
    </source>
</evidence>
<organism evidence="3 4">
    <name type="scientific">Mesorhizobium cantuariense</name>
    <dbReference type="NCBI Taxonomy" id="1300275"/>
    <lineage>
        <taxon>Bacteria</taxon>
        <taxon>Pseudomonadati</taxon>
        <taxon>Pseudomonadota</taxon>
        <taxon>Alphaproteobacteria</taxon>
        <taxon>Hyphomicrobiales</taxon>
        <taxon>Phyllobacteriaceae</taxon>
        <taxon>Mesorhizobium</taxon>
    </lineage>
</organism>
<accession>A0ABV7MQL6</accession>
<proteinExistence type="predicted"/>
<name>A0ABV7MQL6_9HYPH</name>
<sequence length="81" mass="8354">MRVAIFCAAVVFAATGAAVAKEKKKVAVSDAAALCAANPSAKKPVPNLDRSFTGTAKSEDSGAKPEPRLGYDTNPWIVTGF</sequence>
<evidence type="ECO:0000313" key="4">
    <source>
        <dbReference type="Proteomes" id="UP001595648"/>
    </source>
</evidence>
<reference evidence="4" key="1">
    <citation type="journal article" date="2019" name="Int. J. Syst. Evol. Microbiol.">
        <title>The Global Catalogue of Microorganisms (GCM) 10K type strain sequencing project: providing services to taxonomists for standard genome sequencing and annotation.</title>
        <authorList>
            <consortium name="The Broad Institute Genomics Platform"/>
            <consortium name="The Broad Institute Genome Sequencing Center for Infectious Disease"/>
            <person name="Wu L."/>
            <person name="Ma J."/>
        </authorList>
    </citation>
    <scope>NUCLEOTIDE SEQUENCE [LARGE SCALE GENOMIC DNA]</scope>
    <source>
        <strain evidence="4">ICMP 19515</strain>
    </source>
</reference>
<evidence type="ECO:0008006" key="5">
    <source>
        <dbReference type="Google" id="ProtNLM"/>
    </source>
</evidence>
<keyword evidence="4" id="KW-1185">Reference proteome</keyword>
<evidence type="ECO:0000313" key="3">
    <source>
        <dbReference type="EMBL" id="MFC3323539.1"/>
    </source>
</evidence>
<dbReference type="Proteomes" id="UP001595648">
    <property type="component" value="Unassembled WGS sequence"/>
</dbReference>
<feature type="compositionally biased region" description="Basic and acidic residues" evidence="1">
    <location>
        <begin position="57"/>
        <end position="69"/>
    </location>
</feature>
<feature type="chain" id="PRO_5045455671" description="DUF680 domain-containing protein" evidence="2">
    <location>
        <begin position="21"/>
        <end position="81"/>
    </location>
</feature>
<gene>
    <name evidence="3" type="ORF">ACFOJ9_17370</name>
</gene>
<feature type="region of interest" description="Disordered" evidence="1">
    <location>
        <begin position="46"/>
        <end position="74"/>
    </location>
</feature>
<keyword evidence="2" id="KW-0732">Signal</keyword>
<protein>
    <recommendedName>
        <fullName evidence="5">DUF680 domain-containing protein</fullName>
    </recommendedName>
</protein>